<comment type="similarity">
    <text evidence="1 4">Belongs to the D-isomer specific 2-hydroxyacid dehydrogenase family.</text>
</comment>
<dbReference type="Gene3D" id="3.40.50.720">
    <property type="entry name" value="NAD(P)-binding Rossmann-like Domain"/>
    <property type="match status" value="2"/>
</dbReference>
<evidence type="ECO:0000259" key="6">
    <source>
        <dbReference type="Pfam" id="PF02826"/>
    </source>
</evidence>
<evidence type="ECO:0000313" key="7">
    <source>
        <dbReference type="EMBL" id="PWS38912.1"/>
    </source>
</evidence>
<sequence>MRVLLTHTPEMRVNYYPDRALAALRQVAEVVLHDGEAPLSGLALARAAAGCQAIVADRATPGTKETFDNAPDLVAFLRVAVDVSTIDIAAASSQGVLVTQATPGFGASVSELAIGMMVDLARNVSEYTVAYQAGRLPEPRMGRQLEGRTLGLVGYGLIARRIATVALAMRMSVIAHDPFAPIEDAGVESVPLDRVWAESDVVMPLAVSIPATRHIVNAASLAAMKRGVLLVNLSRGELVDEAALAAALGSGHVAGFAMDVGSAPDQRPDPALAARANVVATPHIGGLTPEAAEHQAMDTVRQVADLARGVMPERGLNAKKATRLARLGITPSAAPSG</sequence>
<dbReference type="SUPFAM" id="SSF51735">
    <property type="entry name" value="NAD(P)-binding Rossmann-fold domains"/>
    <property type="match status" value="1"/>
</dbReference>
<protein>
    <submittedName>
        <fullName evidence="7">Hydroxyacid dehydrogenase</fullName>
    </submittedName>
</protein>
<dbReference type="PROSITE" id="PS00671">
    <property type="entry name" value="D_2_HYDROXYACID_DH_3"/>
    <property type="match status" value="1"/>
</dbReference>
<accession>A0A317FKM6</accession>
<organism evidence="7 8">
    <name type="scientific">Falsiroseomonas bella</name>
    <dbReference type="NCBI Taxonomy" id="2184016"/>
    <lineage>
        <taxon>Bacteria</taxon>
        <taxon>Pseudomonadati</taxon>
        <taxon>Pseudomonadota</taxon>
        <taxon>Alphaproteobacteria</taxon>
        <taxon>Acetobacterales</taxon>
        <taxon>Roseomonadaceae</taxon>
        <taxon>Falsiroseomonas</taxon>
    </lineage>
</organism>
<dbReference type="PANTHER" id="PTHR42789">
    <property type="entry name" value="D-ISOMER SPECIFIC 2-HYDROXYACID DEHYDROGENASE FAMILY PROTEIN (AFU_ORTHOLOGUE AFUA_6G10090)"/>
    <property type="match status" value="1"/>
</dbReference>
<dbReference type="RefSeq" id="WP_109869533.1">
    <property type="nucleotide sequence ID" value="NZ_QGNA01000001.1"/>
</dbReference>
<evidence type="ECO:0000256" key="2">
    <source>
        <dbReference type="ARBA" id="ARBA00023002"/>
    </source>
</evidence>
<evidence type="ECO:0000313" key="8">
    <source>
        <dbReference type="Proteomes" id="UP000245765"/>
    </source>
</evidence>
<reference evidence="8" key="1">
    <citation type="submission" date="2018-05" db="EMBL/GenBank/DDBJ databases">
        <authorList>
            <person name="Du Z."/>
            <person name="Wang X."/>
        </authorList>
    </citation>
    <scope>NUCLEOTIDE SEQUENCE [LARGE SCALE GENOMIC DNA]</scope>
    <source>
        <strain evidence="8">CQN31</strain>
    </source>
</reference>
<dbReference type="GO" id="GO:0016616">
    <property type="term" value="F:oxidoreductase activity, acting on the CH-OH group of donors, NAD or NADP as acceptor"/>
    <property type="evidence" value="ECO:0007669"/>
    <property type="project" value="InterPro"/>
</dbReference>
<name>A0A317FKM6_9PROT</name>
<proteinExistence type="inferred from homology"/>
<comment type="caution">
    <text evidence="7">The sequence shown here is derived from an EMBL/GenBank/DDBJ whole genome shotgun (WGS) entry which is preliminary data.</text>
</comment>
<dbReference type="SUPFAM" id="SSF52283">
    <property type="entry name" value="Formate/glycerate dehydrogenase catalytic domain-like"/>
    <property type="match status" value="1"/>
</dbReference>
<keyword evidence="8" id="KW-1185">Reference proteome</keyword>
<gene>
    <name evidence="7" type="ORF">DFH01_06605</name>
</gene>
<dbReference type="Proteomes" id="UP000245765">
    <property type="component" value="Unassembled WGS sequence"/>
</dbReference>
<feature type="domain" description="D-isomer specific 2-hydroxyacid dehydrogenase catalytic" evidence="5">
    <location>
        <begin position="18"/>
        <end position="310"/>
    </location>
</feature>
<dbReference type="InterPro" id="IPR050857">
    <property type="entry name" value="D-2-hydroxyacid_DH"/>
</dbReference>
<dbReference type="PANTHER" id="PTHR42789:SF1">
    <property type="entry name" value="D-ISOMER SPECIFIC 2-HYDROXYACID DEHYDROGENASE FAMILY PROTEIN (AFU_ORTHOLOGUE AFUA_6G10090)"/>
    <property type="match status" value="1"/>
</dbReference>
<evidence type="ECO:0000259" key="5">
    <source>
        <dbReference type="Pfam" id="PF00389"/>
    </source>
</evidence>
<evidence type="ECO:0000256" key="1">
    <source>
        <dbReference type="ARBA" id="ARBA00005854"/>
    </source>
</evidence>
<keyword evidence="3" id="KW-0520">NAD</keyword>
<evidence type="ECO:0000256" key="3">
    <source>
        <dbReference type="ARBA" id="ARBA00023027"/>
    </source>
</evidence>
<dbReference type="InterPro" id="IPR006140">
    <property type="entry name" value="D-isomer_DH_NAD-bd"/>
</dbReference>
<evidence type="ECO:0000256" key="4">
    <source>
        <dbReference type="RuleBase" id="RU003719"/>
    </source>
</evidence>
<dbReference type="EMBL" id="QGNA01000001">
    <property type="protein sequence ID" value="PWS38912.1"/>
    <property type="molecule type" value="Genomic_DNA"/>
</dbReference>
<keyword evidence="2 4" id="KW-0560">Oxidoreductase</keyword>
<dbReference type="AlphaFoldDB" id="A0A317FKM6"/>
<dbReference type="InterPro" id="IPR036291">
    <property type="entry name" value="NAD(P)-bd_dom_sf"/>
</dbReference>
<dbReference type="Pfam" id="PF00389">
    <property type="entry name" value="2-Hacid_dh"/>
    <property type="match status" value="1"/>
</dbReference>
<feature type="domain" description="D-isomer specific 2-hydroxyacid dehydrogenase NAD-binding" evidence="6">
    <location>
        <begin position="114"/>
        <end position="285"/>
    </location>
</feature>
<dbReference type="GO" id="GO:0051287">
    <property type="term" value="F:NAD binding"/>
    <property type="evidence" value="ECO:0007669"/>
    <property type="project" value="InterPro"/>
</dbReference>
<dbReference type="InterPro" id="IPR029753">
    <property type="entry name" value="D-isomer_DH_CS"/>
</dbReference>
<dbReference type="OrthoDB" id="117809at2"/>
<dbReference type="InterPro" id="IPR006139">
    <property type="entry name" value="D-isomer_2_OHA_DH_cat_dom"/>
</dbReference>
<dbReference type="Pfam" id="PF02826">
    <property type="entry name" value="2-Hacid_dh_C"/>
    <property type="match status" value="1"/>
</dbReference>